<dbReference type="Proteomes" id="UP001589709">
    <property type="component" value="Unassembled WGS sequence"/>
</dbReference>
<accession>A0ABV5NAE6</accession>
<gene>
    <name evidence="3" type="ORF">ACFF45_32100</name>
</gene>
<dbReference type="PANTHER" id="PTHR48207">
    <property type="entry name" value="SUCCINATE--HYDROXYMETHYLGLUTARATE COA-TRANSFERASE"/>
    <property type="match status" value="1"/>
</dbReference>
<dbReference type="SUPFAM" id="SSF89796">
    <property type="entry name" value="CoA-transferase family III (CaiB/BaiF)"/>
    <property type="match status" value="1"/>
</dbReference>
<dbReference type="InterPro" id="IPR050483">
    <property type="entry name" value="CoA-transferase_III_domain"/>
</dbReference>
<feature type="region of interest" description="Disordered" evidence="2">
    <location>
        <begin position="397"/>
        <end position="416"/>
    </location>
</feature>
<dbReference type="InterPro" id="IPR023606">
    <property type="entry name" value="CoA-Trfase_III_dom_1_sf"/>
</dbReference>
<name>A0ABV5NAE6_9ACTN</name>
<sequence length="416" mass="44333">MSGPLDGLLVVDLSRALAGPQAGMMLGDLGARVIKVESPGGDDTRSWGPPFVRADDGTPESTYFLCCNRNKESITLDLKRAEDAQVLDQLVRRADVLLENYRPGTLRRLGFGTERLMELNPRLVVLSISGFGHDGPEAHRAGYDQIAQGEAGLMSLTGPDPDHPQRVGVPIADLLAGMNGAFGVLAALRERDRTGRGQIVRTSLLASVVAAHAFQGTRWTVARELGSAQGNHHPTISPYGLFRCAGGSVQIACGNDAMWLRLCAAFGLAADDPRYATNADRVANRDGLTALLASTFGDIEPDELLRRLADAGIPAGRVRSLDEVYAWEQTRSQRLLVDVEHERLGKVSLPGSALRTFAVDATGAETETTRVDHRPPPVLGADADTVRDWLAGPVPVRGVPVTSDSAAHSTTSGDAV</sequence>
<comment type="caution">
    <text evidence="3">The sequence shown here is derived from an EMBL/GenBank/DDBJ whole genome shotgun (WGS) entry which is preliminary data.</text>
</comment>
<evidence type="ECO:0000313" key="4">
    <source>
        <dbReference type="Proteomes" id="UP001589709"/>
    </source>
</evidence>
<dbReference type="InterPro" id="IPR003673">
    <property type="entry name" value="CoA-Trfase_fam_III"/>
</dbReference>
<dbReference type="PANTHER" id="PTHR48207:SF3">
    <property type="entry name" value="SUCCINATE--HYDROXYMETHYLGLUTARATE COA-TRANSFERASE"/>
    <property type="match status" value="1"/>
</dbReference>
<dbReference type="InterPro" id="IPR044855">
    <property type="entry name" value="CoA-Trfase_III_dom3_sf"/>
</dbReference>
<dbReference type="RefSeq" id="WP_381350397.1">
    <property type="nucleotide sequence ID" value="NZ_JBHMCY010000096.1"/>
</dbReference>
<proteinExistence type="predicted"/>
<dbReference type="GO" id="GO:0016740">
    <property type="term" value="F:transferase activity"/>
    <property type="evidence" value="ECO:0007669"/>
    <property type="project" value="UniProtKB-KW"/>
</dbReference>
<keyword evidence="1 3" id="KW-0808">Transferase</keyword>
<feature type="compositionally biased region" description="Polar residues" evidence="2">
    <location>
        <begin position="402"/>
        <end position="416"/>
    </location>
</feature>
<dbReference type="Gene3D" id="3.40.50.10540">
    <property type="entry name" value="Crotonobetainyl-coa:carnitine coa-transferase, domain 1"/>
    <property type="match status" value="1"/>
</dbReference>
<evidence type="ECO:0000313" key="3">
    <source>
        <dbReference type="EMBL" id="MFB9467207.1"/>
    </source>
</evidence>
<evidence type="ECO:0000256" key="2">
    <source>
        <dbReference type="SAM" id="MobiDB-lite"/>
    </source>
</evidence>
<dbReference type="EMBL" id="JBHMCY010000096">
    <property type="protein sequence ID" value="MFB9467207.1"/>
    <property type="molecule type" value="Genomic_DNA"/>
</dbReference>
<reference evidence="3 4" key="1">
    <citation type="submission" date="2024-09" db="EMBL/GenBank/DDBJ databases">
        <authorList>
            <person name="Sun Q."/>
            <person name="Mori K."/>
        </authorList>
    </citation>
    <scope>NUCLEOTIDE SEQUENCE [LARGE SCALE GENOMIC DNA]</scope>
    <source>
        <strain evidence="3 4">JCM 6917</strain>
    </source>
</reference>
<protein>
    <submittedName>
        <fullName evidence="3">CaiB/BaiF CoA transferase family protein</fullName>
    </submittedName>
</protein>
<dbReference type="Pfam" id="PF02515">
    <property type="entry name" value="CoA_transf_3"/>
    <property type="match status" value="1"/>
</dbReference>
<dbReference type="Gene3D" id="3.30.1540.10">
    <property type="entry name" value="formyl-coa transferase, domain 3"/>
    <property type="match status" value="1"/>
</dbReference>
<evidence type="ECO:0000256" key="1">
    <source>
        <dbReference type="ARBA" id="ARBA00022679"/>
    </source>
</evidence>
<organism evidence="3 4">
    <name type="scientific">Streptomyces cinereospinus</name>
    <dbReference type="NCBI Taxonomy" id="285561"/>
    <lineage>
        <taxon>Bacteria</taxon>
        <taxon>Bacillati</taxon>
        <taxon>Actinomycetota</taxon>
        <taxon>Actinomycetes</taxon>
        <taxon>Kitasatosporales</taxon>
        <taxon>Streptomycetaceae</taxon>
        <taxon>Streptomyces</taxon>
    </lineage>
</organism>
<keyword evidence="4" id="KW-1185">Reference proteome</keyword>